<dbReference type="eggNOG" id="ENOG503440C">
    <property type="taxonomic scope" value="Bacteria"/>
</dbReference>
<keyword evidence="2" id="KW-1133">Transmembrane helix</keyword>
<evidence type="ECO:0000313" key="3">
    <source>
        <dbReference type="EMBL" id="AFT99693.1"/>
    </source>
</evidence>
<keyword evidence="2" id="KW-0472">Membrane</keyword>
<dbReference type="AlphaFoldDB" id="K0ERL8"/>
<evidence type="ECO:0000313" key="4">
    <source>
        <dbReference type="Proteomes" id="UP000006304"/>
    </source>
</evidence>
<evidence type="ECO:0000256" key="2">
    <source>
        <dbReference type="SAM" id="Phobius"/>
    </source>
</evidence>
<protein>
    <submittedName>
        <fullName evidence="3">Uncharacterized protein</fullName>
    </submittedName>
</protein>
<dbReference type="KEGG" id="nbr:O3I_008655"/>
<evidence type="ECO:0000256" key="1">
    <source>
        <dbReference type="SAM" id="MobiDB-lite"/>
    </source>
</evidence>
<gene>
    <name evidence="3" type="ORF">O3I_008655</name>
</gene>
<dbReference type="STRING" id="1133849.O3I_008655"/>
<reference evidence="3 4" key="1">
    <citation type="journal article" date="2012" name="J. Bacteriol.">
        <title>Complete genome sequence of Nocardia brasiliensis HUJEG-1.</title>
        <authorList>
            <person name="Vera-Cabrera L."/>
            <person name="Ortiz-Lopez R."/>
            <person name="Elizondo-Gonzalez R."/>
            <person name="Perez-Maya A.A."/>
            <person name="Ocampo-Candiani J."/>
        </authorList>
    </citation>
    <scope>NUCLEOTIDE SEQUENCE [LARGE SCALE GENOMIC DNA]</scope>
    <source>
        <strain evidence="4">ATCC 700358</strain>
    </source>
</reference>
<organism evidence="3 4">
    <name type="scientific">Nocardia brasiliensis (strain ATCC 700358 / HUJEG-1)</name>
    <dbReference type="NCBI Taxonomy" id="1133849"/>
    <lineage>
        <taxon>Bacteria</taxon>
        <taxon>Bacillati</taxon>
        <taxon>Actinomycetota</taxon>
        <taxon>Actinomycetes</taxon>
        <taxon>Mycobacteriales</taxon>
        <taxon>Nocardiaceae</taxon>
        <taxon>Nocardia</taxon>
    </lineage>
</organism>
<feature type="transmembrane region" description="Helical" evidence="2">
    <location>
        <begin position="51"/>
        <end position="71"/>
    </location>
</feature>
<dbReference type="Proteomes" id="UP000006304">
    <property type="component" value="Chromosome"/>
</dbReference>
<keyword evidence="4" id="KW-1185">Reference proteome</keyword>
<dbReference type="HOGENOM" id="CLU_150001_1_0_11"/>
<name>K0ERL8_NOCB7</name>
<dbReference type="EMBL" id="CP003876">
    <property type="protein sequence ID" value="AFT99693.1"/>
    <property type="molecule type" value="Genomic_DNA"/>
</dbReference>
<proteinExistence type="predicted"/>
<feature type="compositionally biased region" description="Basic and acidic residues" evidence="1">
    <location>
        <begin position="107"/>
        <end position="127"/>
    </location>
</feature>
<keyword evidence="2" id="KW-0812">Transmembrane</keyword>
<feature type="region of interest" description="Disordered" evidence="1">
    <location>
        <begin position="1"/>
        <end position="29"/>
    </location>
</feature>
<sequence length="144" mass="15165">MVRAAERAFGRAGKPPARGASSLDTTGSGRPEGELLHSIVYRWTVSILETVLIFGGIPLVIYGAIAGLSYLGKPLAGEKPAHYDLGQQWTSAPVLWSATDEVTSAVHHERAEESHGGHAEPHGHHAAIDAPKAELIGGRASGKF</sequence>
<accession>K0ERL8</accession>
<feature type="region of interest" description="Disordered" evidence="1">
    <location>
        <begin position="107"/>
        <end position="130"/>
    </location>
</feature>